<name>A0ACB6VA10_9ASCO</name>
<organism evidence="1 2">
    <name type="scientific">Geotrichum galactomycetum</name>
    <dbReference type="NCBI Taxonomy" id="27317"/>
    <lineage>
        <taxon>Eukaryota</taxon>
        <taxon>Fungi</taxon>
        <taxon>Dikarya</taxon>
        <taxon>Ascomycota</taxon>
        <taxon>Saccharomycotina</taxon>
        <taxon>Dipodascomycetes</taxon>
        <taxon>Dipodascales</taxon>
        <taxon>Dipodascaceae</taxon>
        <taxon>Geotrichum</taxon>
    </lineage>
</organism>
<gene>
    <name evidence="1" type="ORF">D0Z00_000557</name>
</gene>
<evidence type="ECO:0000313" key="2">
    <source>
        <dbReference type="Proteomes" id="UP000744676"/>
    </source>
</evidence>
<reference evidence="1 2" key="1">
    <citation type="journal article" date="2020" name="Front. Microbiol.">
        <title>Phenotypic and Genetic Characterization of the Cheese Ripening Yeast Geotrichum candidum.</title>
        <authorList>
            <person name="Perkins V."/>
            <person name="Vignola S."/>
            <person name="Lessard M.H."/>
            <person name="Plante P.L."/>
            <person name="Corbeil J."/>
            <person name="Dugat-Bony E."/>
            <person name="Frenette M."/>
            <person name="Labrie S."/>
        </authorList>
    </citation>
    <scope>NUCLEOTIDE SEQUENCE [LARGE SCALE GENOMIC DNA]</scope>
    <source>
        <strain evidence="1 2">LMA-1147</strain>
    </source>
</reference>
<sequence>MFRSVFRPALFSTVVVAARNAAVRSAALHTLRPLSAGVARPALSVVERPAASWNFGSARRYSPITTDEPAEILEFPQVQELIAKKPENTVIVDVREPSEFSEGHIPTAINIPVKSSPGALGLEAEEFHDTFGFDKPDHEKTLVFYCLAGIRSTTAEELACTFGYQK</sequence>
<accession>A0ACB6VA10</accession>
<proteinExistence type="predicted"/>
<evidence type="ECO:0000313" key="1">
    <source>
        <dbReference type="EMBL" id="KAF5102097.1"/>
    </source>
</evidence>
<dbReference type="EMBL" id="QVQA01000007">
    <property type="protein sequence ID" value="KAF5102097.1"/>
    <property type="molecule type" value="Genomic_DNA"/>
</dbReference>
<protein>
    <submittedName>
        <fullName evidence="1">Uncharacterized protein</fullName>
    </submittedName>
</protein>
<comment type="caution">
    <text evidence="1">The sequence shown here is derived from an EMBL/GenBank/DDBJ whole genome shotgun (WGS) entry which is preliminary data.</text>
</comment>
<dbReference type="Proteomes" id="UP000744676">
    <property type="component" value="Unassembled WGS sequence"/>
</dbReference>
<keyword evidence="2" id="KW-1185">Reference proteome</keyword>